<evidence type="ECO:0008006" key="3">
    <source>
        <dbReference type="Google" id="ProtNLM"/>
    </source>
</evidence>
<dbReference type="RefSeq" id="WP_350344571.1">
    <property type="nucleotide sequence ID" value="NZ_CP158367.1"/>
</dbReference>
<gene>
    <name evidence="2" type="ORF">PRVXT_000993</name>
</gene>
<reference evidence="2" key="2">
    <citation type="submission" date="2024-06" db="EMBL/GenBank/DDBJ databases">
        <authorList>
            <person name="Petrova K.O."/>
            <person name="Toshchakov S.V."/>
            <person name="Boltjanskaja Y.V."/>
            <person name="Kevbrin V."/>
        </authorList>
    </citation>
    <scope>NUCLEOTIDE SEQUENCE</scope>
    <source>
        <strain evidence="2">Z-910T</strain>
    </source>
</reference>
<organism evidence="2">
    <name type="scientific">Proteinivorax tanatarense</name>
    <dbReference type="NCBI Taxonomy" id="1260629"/>
    <lineage>
        <taxon>Bacteria</taxon>
        <taxon>Bacillati</taxon>
        <taxon>Bacillota</taxon>
        <taxon>Clostridia</taxon>
        <taxon>Eubacteriales</taxon>
        <taxon>Proteinivoracaceae</taxon>
        <taxon>Proteinivorax</taxon>
    </lineage>
</organism>
<protein>
    <recommendedName>
        <fullName evidence="3">Bacteriocin</fullName>
    </recommendedName>
</protein>
<keyword evidence="1" id="KW-0732">Signal</keyword>
<name>A0AAU7VP57_9FIRM</name>
<accession>A0AAU7VP57</accession>
<dbReference type="EMBL" id="CP158367">
    <property type="protein sequence ID" value="XBX75835.1"/>
    <property type="molecule type" value="Genomic_DNA"/>
</dbReference>
<sequence length="135" mass="14627">MKKLKTVALGLAMLGILVTSSTAFASSSIAASGVIGGWDEEKGSFSINNGEIGILSGPSSHQGWKEERNGDWRAVAVTHWDSEHYSRAQLYQRRLIGSDVVKADSGRIWCGGSGSSEARTPWVDREYSARTFYGN</sequence>
<reference evidence="2" key="1">
    <citation type="journal article" date="2013" name="Extremophiles">
        <title>Proteinivorax tanatarense gen. nov., sp. nov., an anaerobic, haloalkaliphilic, proteolytic bacterium isolated from a decaying algal bloom, and proposal of Proteinivoraceae fam. nov.</title>
        <authorList>
            <person name="Kevbrin V."/>
            <person name="Boltyanskaya Y."/>
            <person name="Zhilina T."/>
            <person name="Kolganova T."/>
            <person name="Lavrentjeva E."/>
            <person name="Kuznetsov B."/>
        </authorList>
    </citation>
    <scope>NUCLEOTIDE SEQUENCE</scope>
    <source>
        <strain evidence="2">Z-910T</strain>
    </source>
</reference>
<feature type="signal peptide" evidence="1">
    <location>
        <begin position="1"/>
        <end position="25"/>
    </location>
</feature>
<evidence type="ECO:0000256" key="1">
    <source>
        <dbReference type="SAM" id="SignalP"/>
    </source>
</evidence>
<proteinExistence type="predicted"/>
<evidence type="ECO:0000313" key="2">
    <source>
        <dbReference type="EMBL" id="XBX75835.1"/>
    </source>
</evidence>
<feature type="chain" id="PRO_5043975262" description="Bacteriocin" evidence="1">
    <location>
        <begin position="26"/>
        <end position="135"/>
    </location>
</feature>
<dbReference type="AlphaFoldDB" id="A0AAU7VP57"/>